<dbReference type="Proteomes" id="UP000298714">
    <property type="component" value="Chromosome"/>
</dbReference>
<sequence>MRMTDWWKSQSKHRRCPAMPGLQRRTRRSVHPSSVMRAPRIVVVIDDVGPSIARARQAIALPAPVTLAMLPYAQGVADLAQAASARGHELLVHVPMQPSYGANPGPQALLLDQTPEERQRLLQWNLAQFSGYVGINNHMGSQFTEDSAALRPVIETVRAANLLFLDRAPPCTRRGAPSRPSWRCRSRSAMCFSTITATPTIWRCNSHRSRRSRVGAAWRLPLATRTR</sequence>
<organism evidence="1 2">
    <name type="scientific">Hankyongella ginsenosidimutans</name>
    <dbReference type="NCBI Taxonomy" id="1763828"/>
    <lineage>
        <taxon>Bacteria</taxon>
        <taxon>Pseudomonadati</taxon>
        <taxon>Pseudomonadota</taxon>
        <taxon>Alphaproteobacteria</taxon>
        <taxon>Sphingomonadales</taxon>
        <taxon>Sphingomonadaceae</taxon>
        <taxon>Hankyongella</taxon>
    </lineage>
</organism>
<reference evidence="2" key="1">
    <citation type="submission" date="2019-04" db="EMBL/GenBank/DDBJ databases">
        <title>Complete genome sequence of Sphingomonas sp. W1-2-3.</title>
        <authorList>
            <person name="Im W.T."/>
        </authorList>
    </citation>
    <scope>NUCLEOTIDE SEQUENCE [LARGE SCALE GENOMIC DNA]</scope>
    <source>
        <strain evidence="2">W1-2-3</strain>
    </source>
</reference>
<dbReference type="EMBL" id="CP039704">
    <property type="protein sequence ID" value="QCI80155.1"/>
    <property type="molecule type" value="Genomic_DNA"/>
</dbReference>
<dbReference type="CDD" id="cd10936">
    <property type="entry name" value="CE4_DAC2"/>
    <property type="match status" value="1"/>
</dbReference>
<evidence type="ECO:0000313" key="2">
    <source>
        <dbReference type="Proteomes" id="UP000298714"/>
    </source>
</evidence>
<keyword evidence="2" id="KW-1185">Reference proteome</keyword>
<dbReference type="Pfam" id="PF04748">
    <property type="entry name" value="Polysacc_deac_2"/>
    <property type="match status" value="1"/>
</dbReference>
<dbReference type="GO" id="GO:0005975">
    <property type="term" value="P:carbohydrate metabolic process"/>
    <property type="evidence" value="ECO:0007669"/>
    <property type="project" value="InterPro"/>
</dbReference>
<name>A0A4D7C7T4_9SPHN</name>
<dbReference type="AlphaFoldDB" id="A0A4D7C7T4"/>
<dbReference type="InterPro" id="IPR011330">
    <property type="entry name" value="Glyco_hydro/deAcase_b/a-brl"/>
</dbReference>
<evidence type="ECO:0000313" key="1">
    <source>
        <dbReference type="EMBL" id="QCI80155.1"/>
    </source>
</evidence>
<accession>A0A4D7C7T4</accession>
<dbReference type="PANTHER" id="PTHR30105">
    <property type="entry name" value="UNCHARACTERIZED YIBQ-RELATED"/>
    <property type="match status" value="1"/>
</dbReference>
<gene>
    <name evidence="1" type="ORF">E6W36_13550</name>
</gene>
<proteinExistence type="predicted"/>
<dbReference type="InterPro" id="IPR006837">
    <property type="entry name" value="Divergent_DAC"/>
</dbReference>
<dbReference type="SUPFAM" id="SSF88713">
    <property type="entry name" value="Glycoside hydrolase/deacetylase"/>
    <property type="match status" value="1"/>
</dbReference>
<dbReference type="KEGG" id="hgn:E6W36_13550"/>
<dbReference type="PANTHER" id="PTHR30105:SF2">
    <property type="entry name" value="DIVERGENT POLYSACCHARIDE DEACETYLASE SUPERFAMILY"/>
    <property type="match status" value="1"/>
</dbReference>
<protein>
    <submittedName>
        <fullName evidence="1">Divergent polysaccharide deacetylase family protein</fullName>
    </submittedName>
</protein>
<dbReference type="Gene3D" id="3.20.20.370">
    <property type="entry name" value="Glycoside hydrolase/deacetylase"/>
    <property type="match status" value="1"/>
</dbReference>